<proteinExistence type="predicted"/>
<keyword evidence="2 4" id="KW-0863">Zinc-finger</keyword>
<keyword evidence="3" id="KW-0862">Zinc</keyword>
<dbReference type="Pfam" id="PF21362">
    <property type="entry name" value="Sina_RING"/>
    <property type="match status" value="1"/>
</dbReference>
<dbReference type="EMBL" id="GEBQ01015497">
    <property type="protein sequence ID" value="JAT24480.1"/>
    <property type="molecule type" value="Transcribed_RNA"/>
</dbReference>
<protein>
    <recommendedName>
        <fullName evidence="5">RING-type domain-containing protein</fullName>
    </recommendedName>
</protein>
<dbReference type="GO" id="GO:0008270">
    <property type="term" value="F:zinc ion binding"/>
    <property type="evidence" value="ECO:0007669"/>
    <property type="project" value="UniProtKB-KW"/>
</dbReference>
<name>A0A1B6LL98_9HEMI</name>
<evidence type="ECO:0000256" key="2">
    <source>
        <dbReference type="ARBA" id="ARBA00022771"/>
    </source>
</evidence>
<evidence type="ECO:0000256" key="3">
    <source>
        <dbReference type="ARBA" id="ARBA00022833"/>
    </source>
</evidence>
<sequence length="280" mass="32425">MCLFFKQKWKEKLRPKDLRESMNWLLELATCPICLGTLQSNTTLCINGHPICVECRQNLQICPTCRDPFSNVRPTGFIHQVIQSLPHPCRHAGCTQFVKTNDNHEDFCGHKLTECKYCDWIGPGYGILSHLQTGHQETPLEHPERSCGPPFNPKEEGSVFCPIFVEGQFFWGEMKNDLQNDKLIAVIHPVPTGKTVSVFFSNVSLKLNKERYVVSLKLNMNPTADPYKDNCILIPTSILQKYIDEQKLIYRFFVTKSKWKSFKNVLEMKIDYLRKLVHFK</sequence>
<dbReference type="PROSITE" id="PS50089">
    <property type="entry name" value="ZF_RING_2"/>
    <property type="match status" value="1"/>
</dbReference>
<dbReference type="PANTHER" id="PTHR45877">
    <property type="entry name" value="E3 UBIQUITIN-PROTEIN LIGASE SIAH2"/>
    <property type="match status" value="1"/>
</dbReference>
<gene>
    <name evidence="6" type="ORF">g.9192</name>
</gene>
<dbReference type="GO" id="GO:0043161">
    <property type="term" value="P:proteasome-mediated ubiquitin-dependent protein catabolic process"/>
    <property type="evidence" value="ECO:0007669"/>
    <property type="project" value="TreeGrafter"/>
</dbReference>
<dbReference type="InterPro" id="IPR013083">
    <property type="entry name" value="Znf_RING/FYVE/PHD"/>
</dbReference>
<dbReference type="GO" id="GO:0005737">
    <property type="term" value="C:cytoplasm"/>
    <property type="evidence" value="ECO:0007669"/>
    <property type="project" value="TreeGrafter"/>
</dbReference>
<evidence type="ECO:0000256" key="1">
    <source>
        <dbReference type="ARBA" id="ARBA00022723"/>
    </source>
</evidence>
<dbReference type="SUPFAM" id="SSF57850">
    <property type="entry name" value="RING/U-box"/>
    <property type="match status" value="1"/>
</dbReference>
<dbReference type="Gene3D" id="3.30.40.10">
    <property type="entry name" value="Zinc/RING finger domain, C3HC4 (zinc finger)"/>
    <property type="match status" value="1"/>
</dbReference>
<evidence type="ECO:0000313" key="6">
    <source>
        <dbReference type="EMBL" id="JAT24480.1"/>
    </source>
</evidence>
<dbReference type="AlphaFoldDB" id="A0A1B6LL98"/>
<dbReference type="PANTHER" id="PTHR45877:SF2">
    <property type="entry name" value="E3 UBIQUITIN-PROTEIN LIGASE SINA-RELATED"/>
    <property type="match status" value="1"/>
</dbReference>
<feature type="domain" description="RING-type" evidence="5">
    <location>
        <begin position="31"/>
        <end position="66"/>
    </location>
</feature>
<evidence type="ECO:0000259" key="5">
    <source>
        <dbReference type="PROSITE" id="PS50089"/>
    </source>
</evidence>
<dbReference type="SUPFAM" id="SSF49599">
    <property type="entry name" value="TRAF domain-like"/>
    <property type="match status" value="1"/>
</dbReference>
<dbReference type="GO" id="GO:0061630">
    <property type="term" value="F:ubiquitin protein ligase activity"/>
    <property type="evidence" value="ECO:0007669"/>
    <property type="project" value="TreeGrafter"/>
</dbReference>
<keyword evidence="1" id="KW-0479">Metal-binding</keyword>
<accession>A0A1B6LL98</accession>
<dbReference type="InterPro" id="IPR004162">
    <property type="entry name" value="SINA-like_animal"/>
</dbReference>
<reference evidence="6" key="1">
    <citation type="submission" date="2015-11" db="EMBL/GenBank/DDBJ databases">
        <title>De novo transcriptome assembly of four potential Pierce s Disease insect vectors from Arizona vineyards.</title>
        <authorList>
            <person name="Tassone E.E."/>
        </authorList>
    </citation>
    <scope>NUCLEOTIDE SEQUENCE</scope>
</reference>
<organism evidence="6">
    <name type="scientific">Graphocephala atropunctata</name>
    <dbReference type="NCBI Taxonomy" id="36148"/>
    <lineage>
        <taxon>Eukaryota</taxon>
        <taxon>Metazoa</taxon>
        <taxon>Ecdysozoa</taxon>
        <taxon>Arthropoda</taxon>
        <taxon>Hexapoda</taxon>
        <taxon>Insecta</taxon>
        <taxon>Pterygota</taxon>
        <taxon>Neoptera</taxon>
        <taxon>Paraneoptera</taxon>
        <taxon>Hemiptera</taxon>
        <taxon>Auchenorrhyncha</taxon>
        <taxon>Membracoidea</taxon>
        <taxon>Cicadellidae</taxon>
        <taxon>Cicadellinae</taxon>
        <taxon>Cicadellini</taxon>
        <taxon>Graphocephala</taxon>
    </lineage>
</organism>
<dbReference type="InterPro" id="IPR001841">
    <property type="entry name" value="Znf_RING"/>
</dbReference>
<dbReference type="GO" id="GO:0031624">
    <property type="term" value="F:ubiquitin conjugating enzyme binding"/>
    <property type="evidence" value="ECO:0007669"/>
    <property type="project" value="TreeGrafter"/>
</dbReference>
<dbReference type="InterPro" id="IPR049548">
    <property type="entry name" value="Sina-like_RING"/>
</dbReference>
<evidence type="ECO:0000256" key="4">
    <source>
        <dbReference type="PROSITE-ProRule" id="PRU00175"/>
    </source>
</evidence>